<proteinExistence type="predicted"/>
<dbReference type="InterPro" id="IPR058712">
    <property type="entry name" value="SRA_ScoMcrA"/>
</dbReference>
<keyword evidence="2" id="KW-0378">Hydrolase</keyword>
<dbReference type="SMART" id="SM00507">
    <property type="entry name" value="HNHc"/>
    <property type="match status" value="1"/>
</dbReference>
<evidence type="ECO:0000313" key="3">
    <source>
        <dbReference type="Proteomes" id="UP001165292"/>
    </source>
</evidence>
<dbReference type="RefSeq" id="WP_253162652.1">
    <property type="nucleotide sequence ID" value="NZ_JAMYBS010000006.1"/>
</dbReference>
<keyword evidence="2" id="KW-0540">Nuclease</keyword>
<dbReference type="InterPro" id="IPR002711">
    <property type="entry name" value="HNH"/>
</dbReference>
<evidence type="ECO:0000313" key="2">
    <source>
        <dbReference type="EMBL" id="MCO7544675.1"/>
    </source>
</evidence>
<accession>A0AA42BDK9</accession>
<dbReference type="CDD" id="cd00085">
    <property type="entry name" value="HNHc"/>
    <property type="match status" value="1"/>
</dbReference>
<dbReference type="InterPro" id="IPR003615">
    <property type="entry name" value="HNH_nuc"/>
</dbReference>
<dbReference type="Pfam" id="PF01844">
    <property type="entry name" value="HNH"/>
    <property type="match status" value="1"/>
</dbReference>
<dbReference type="GO" id="GO:0003676">
    <property type="term" value="F:nucleic acid binding"/>
    <property type="evidence" value="ECO:0007669"/>
    <property type="project" value="InterPro"/>
</dbReference>
<protein>
    <submittedName>
        <fullName evidence="2">HNH endonuclease</fullName>
    </submittedName>
</protein>
<dbReference type="Pfam" id="PF26348">
    <property type="entry name" value="SRA_ScoMcrA"/>
    <property type="match status" value="1"/>
</dbReference>
<sequence>MDNFTAPTPGSTLNNDELTATFLCSPQGGMRRSTRTNTLVIVSNHVESVYDDRWINDVLHYTGMGQRGPQSLEFHQNKTLNESRTNGVSVHLFEVFTKRVYTYIGEVALADDPYQEQQTDSGGQDRSVWVFPLRLKSGYAPAIPEATLKALDQVKEKQAHYLSDAEVKALAKKQGQAIVGKRNASVTVYQRSPWVAENAKRRAKGKCELCQKPAPFNRKDGSPYLETHHIKWLANGGADTVENTVALCPNCHKKMHVVNSESDGDKLRTRLQIFEN</sequence>
<keyword evidence="2" id="KW-0255">Endonuclease</keyword>
<dbReference type="AlphaFoldDB" id="A0AA42BDK9"/>
<feature type="domain" description="HNH nuclease" evidence="1">
    <location>
        <begin position="194"/>
        <end position="253"/>
    </location>
</feature>
<dbReference type="Gene3D" id="1.10.30.50">
    <property type="match status" value="1"/>
</dbReference>
<dbReference type="EMBL" id="JAMYBS010000006">
    <property type="protein sequence ID" value="MCO7544675.1"/>
    <property type="molecule type" value="Genomic_DNA"/>
</dbReference>
<name>A0AA42BDK9_9GAMM</name>
<comment type="caution">
    <text evidence="2">The sequence shown here is derived from an EMBL/GenBank/DDBJ whole genome shotgun (WGS) entry which is preliminary data.</text>
</comment>
<gene>
    <name evidence="2" type="ORF">NJF43_07890</name>
</gene>
<dbReference type="Proteomes" id="UP001165292">
    <property type="component" value="Unassembled WGS sequence"/>
</dbReference>
<reference evidence="2" key="1">
    <citation type="submission" date="2022-06" db="EMBL/GenBank/DDBJ databases">
        <title>Detection of beta-lactamases in bacteria of animal origin.</title>
        <authorList>
            <person name="Mlynarcik P."/>
            <person name="Zdarska V."/>
            <person name="Chudobova H."/>
            <person name="Prochazkova P."/>
            <person name="Hricova K."/>
            <person name="Mezerova K."/>
            <person name="Bardon J."/>
            <person name="Dolejska M."/>
            <person name="Sukkar I."/>
            <person name="Kolar M."/>
        </authorList>
    </citation>
    <scope>NUCLEOTIDE SEQUENCE</scope>
    <source>
        <strain evidence="2">S 300-3</strain>
    </source>
</reference>
<evidence type="ECO:0000259" key="1">
    <source>
        <dbReference type="SMART" id="SM00507"/>
    </source>
</evidence>
<dbReference type="GO" id="GO:0008270">
    <property type="term" value="F:zinc ion binding"/>
    <property type="evidence" value="ECO:0007669"/>
    <property type="project" value="InterPro"/>
</dbReference>
<organism evidence="2 3">
    <name type="scientific">Stutzerimonas nitrititolerans</name>
    <dbReference type="NCBI Taxonomy" id="2482751"/>
    <lineage>
        <taxon>Bacteria</taxon>
        <taxon>Pseudomonadati</taxon>
        <taxon>Pseudomonadota</taxon>
        <taxon>Gammaproteobacteria</taxon>
        <taxon>Pseudomonadales</taxon>
        <taxon>Pseudomonadaceae</taxon>
        <taxon>Stutzerimonas</taxon>
    </lineage>
</organism>
<dbReference type="GO" id="GO:0004519">
    <property type="term" value="F:endonuclease activity"/>
    <property type="evidence" value="ECO:0007669"/>
    <property type="project" value="UniProtKB-KW"/>
</dbReference>